<dbReference type="EMBL" id="JANX01000117">
    <property type="protein sequence ID" value="KGM34130.1"/>
    <property type="molecule type" value="Genomic_DNA"/>
</dbReference>
<dbReference type="PANTHER" id="PTHR43649">
    <property type="entry name" value="ARABINOSE-BINDING PROTEIN-RELATED"/>
    <property type="match status" value="1"/>
</dbReference>
<dbReference type="InterPro" id="IPR006059">
    <property type="entry name" value="SBP"/>
</dbReference>
<name>A0A0A0D7R9_9PROT</name>
<dbReference type="SUPFAM" id="SSF53850">
    <property type="entry name" value="Periplasmic binding protein-like II"/>
    <property type="match status" value="1"/>
</dbReference>
<dbReference type="GO" id="GO:0042597">
    <property type="term" value="C:periplasmic space"/>
    <property type="evidence" value="ECO:0007669"/>
    <property type="project" value="UniProtKB-SubCell"/>
</dbReference>
<gene>
    <name evidence="6" type="ORF">P409_11920</name>
</gene>
<evidence type="ECO:0000256" key="2">
    <source>
        <dbReference type="ARBA" id="ARBA00008520"/>
    </source>
</evidence>
<dbReference type="OrthoDB" id="9808332at2"/>
<evidence type="ECO:0000256" key="4">
    <source>
        <dbReference type="ARBA" id="ARBA00022729"/>
    </source>
</evidence>
<comment type="caution">
    <text evidence="6">The sequence shown here is derived from an EMBL/GenBank/DDBJ whole genome shotgun (WGS) entry which is preliminary data.</text>
</comment>
<comment type="similarity">
    <text evidence="2">Belongs to the bacterial solute-binding protein 1 family.</text>
</comment>
<dbReference type="RefSeq" id="WP_034836098.1">
    <property type="nucleotide sequence ID" value="NZ_JANX01000117.1"/>
</dbReference>
<sequence length="423" mass="44806">MKIATLSLATALAAVTAGVAGSAEAATVKLFCGATDYDLCSSAAEAWAKQSSNSVSINKMPASWDDAVPLYQQMLAAKSTDVDVLVIDVIWMGMLKNHLLDLGAIVPKEEVAAHFPTTIDAATIDGQLLALPWYMDTGLIFYRKDLLEKYGKAVPKTWSELTETAKAVQDGERKAGNADMWGFVWQGKSYEGLTCDAIEWVASTGGGTIIDGKGDITIDNPKAAQALALAHSWIDTISPPGVLGYDEESSRAVFESGKAVFLRNWPYVWGTSQAAGGALVGKVGVAALPVGAAGEKSSGCLGPAYLGVSKYSENKEAAVSLIRYMTGAADQKRRAIQGAYNPTVSALYEDPEVLAKLPFLKDTQAAFADSIARPSAVTGASYNRVSQAFSKSVHAVLTGDEKPDAAVAALAKELERLRQRAKW</sequence>
<accession>A0A0A0D7R9</accession>
<dbReference type="AlphaFoldDB" id="A0A0A0D7R9"/>
<dbReference type="PANTHER" id="PTHR43649:SF34">
    <property type="entry name" value="ABC TRANSPORTER PERIPLASMIC-BINDING PROTEIN YCJN-RELATED"/>
    <property type="match status" value="1"/>
</dbReference>
<evidence type="ECO:0000313" key="7">
    <source>
        <dbReference type="Proteomes" id="UP000029995"/>
    </source>
</evidence>
<keyword evidence="3" id="KW-0813">Transport</keyword>
<comment type="subcellular location">
    <subcellularLocation>
        <location evidence="1">Periplasm</location>
    </subcellularLocation>
</comment>
<evidence type="ECO:0000313" key="6">
    <source>
        <dbReference type="EMBL" id="KGM34130.1"/>
    </source>
</evidence>
<evidence type="ECO:0000256" key="5">
    <source>
        <dbReference type="SAM" id="SignalP"/>
    </source>
</evidence>
<dbReference type="CDD" id="cd14750">
    <property type="entry name" value="PBP2_TMBP"/>
    <property type="match status" value="1"/>
</dbReference>
<keyword evidence="4 5" id="KW-0732">Signal</keyword>
<evidence type="ECO:0000256" key="3">
    <source>
        <dbReference type="ARBA" id="ARBA00022448"/>
    </source>
</evidence>
<organism evidence="6 7">
    <name type="scientific">Inquilinus limosus MP06</name>
    <dbReference type="NCBI Taxonomy" id="1398085"/>
    <lineage>
        <taxon>Bacteria</taxon>
        <taxon>Pseudomonadati</taxon>
        <taxon>Pseudomonadota</taxon>
        <taxon>Alphaproteobacteria</taxon>
        <taxon>Rhodospirillales</taxon>
        <taxon>Rhodospirillaceae</taxon>
        <taxon>Inquilinus</taxon>
    </lineage>
</organism>
<proteinExistence type="inferred from homology"/>
<dbReference type="Pfam" id="PF01547">
    <property type="entry name" value="SBP_bac_1"/>
    <property type="match status" value="1"/>
</dbReference>
<dbReference type="Gene3D" id="3.40.190.10">
    <property type="entry name" value="Periplasmic binding protein-like II"/>
    <property type="match status" value="2"/>
</dbReference>
<feature type="signal peptide" evidence="5">
    <location>
        <begin position="1"/>
        <end position="25"/>
    </location>
</feature>
<dbReference type="Proteomes" id="UP000029995">
    <property type="component" value="Unassembled WGS sequence"/>
</dbReference>
<protein>
    <submittedName>
        <fullName evidence="6">ABC transporter substrate-binding protein</fullName>
    </submittedName>
</protein>
<dbReference type="InterPro" id="IPR050490">
    <property type="entry name" value="Bact_solute-bd_prot1"/>
</dbReference>
<feature type="chain" id="PRO_5005417826" evidence="5">
    <location>
        <begin position="26"/>
        <end position="423"/>
    </location>
</feature>
<evidence type="ECO:0000256" key="1">
    <source>
        <dbReference type="ARBA" id="ARBA00004418"/>
    </source>
</evidence>
<reference evidence="6 7" key="1">
    <citation type="submission" date="2014-01" db="EMBL/GenBank/DDBJ databases">
        <title>Genome sequence determination for a cystic fibrosis isolate, Inquilinus limosus.</title>
        <authorList>
            <person name="Pino M."/>
            <person name="Di Conza J."/>
            <person name="Gutkind G."/>
        </authorList>
    </citation>
    <scope>NUCLEOTIDE SEQUENCE [LARGE SCALE GENOMIC DNA]</scope>
    <source>
        <strain evidence="6 7">MP06</strain>
    </source>
</reference>